<protein>
    <submittedName>
        <fullName evidence="7">FAD binding domain-containing protein</fullName>
    </submittedName>
</protein>
<evidence type="ECO:0000313" key="8">
    <source>
        <dbReference type="Proteomes" id="UP001408356"/>
    </source>
</evidence>
<dbReference type="Gene3D" id="3.30.465.10">
    <property type="match status" value="1"/>
</dbReference>
<dbReference type="PANTHER" id="PTHR42973">
    <property type="entry name" value="BINDING OXIDOREDUCTASE, PUTATIVE (AFU_ORTHOLOGUE AFUA_1G17690)-RELATED"/>
    <property type="match status" value="1"/>
</dbReference>
<keyword evidence="8" id="KW-1185">Reference proteome</keyword>
<dbReference type="InterPro" id="IPR016169">
    <property type="entry name" value="FAD-bd_PCMH_sub2"/>
</dbReference>
<sequence length="488" mass="52979">MATSHARVLVLTISLFFTSALSVCTNISAVVPGEVFLPNTSAYNSSLASYFFLGEQTQTPDYIIAPTSSSDVARVIKAIDSCACLVSVRSGGHSPNAGFSNGDSGITIDLRGNDEISLNEDASIVSVGSGALWIDVYKSLEPLNRTVVGARVADVGLGGFLTGGGLSFFSPRYGFGCDNVQNMEVVLANGSIVNANETSNPRLFRALKGGQNNFGIVTRFDLITHPQVPFWGGILQYPESADQDQMAAFAAFKMAPYDPYAEVEQTFVYFGALQSFSSTNNLFYTGPTKNTTLHYFLDIQPQTTNTLRTSTASDFAEEIKTLQPTDQFAVYATLSFQISEGVLEQVYELWKSQTSSVAVSIPNITSVLTFQSIPPPPAADASPNSLPFKPESTPQDNVVLLLLNFYWSDVADSAFIQDQMQFLTTSVQSLVGSDIEFKYLNYAASWQDPLAGYGKASVQELRETAQLYDPNGFFQKVIRGGFKLNNNF</sequence>
<feature type="domain" description="FAD-binding PCMH-type" evidence="6">
    <location>
        <begin position="56"/>
        <end position="227"/>
    </location>
</feature>
<dbReference type="PANTHER" id="PTHR42973:SF28">
    <property type="entry name" value="FAD-BINDING PCMH-TYPE DOMAIN-CONTAINING PROTEIN"/>
    <property type="match status" value="1"/>
</dbReference>
<dbReference type="EMBL" id="JARVKF010000075">
    <property type="protein sequence ID" value="KAK9423444.1"/>
    <property type="molecule type" value="Genomic_DNA"/>
</dbReference>
<dbReference type="InterPro" id="IPR036318">
    <property type="entry name" value="FAD-bd_PCMH-like_sf"/>
</dbReference>
<keyword evidence="2" id="KW-0285">Flavoprotein</keyword>
<organism evidence="7 8">
    <name type="scientific">Seiridium unicorne</name>
    <dbReference type="NCBI Taxonomy" id="138068"/>
    <lineage>
        <taxon>Eukaryota</taxon>
        <taxon>Fungi</taxon>
        <taxon>Dikarya</taxon>
        <taxon>Ascomycota</taxon>
        <taxon>Pezizomycotina</taxon>
        <taxon>Sordariomycetes</taxon>
        <taxon>Xylariomycetidae</taxon>
        <taxon>Amphisphaeriales</taxon>
        <taxon>Sporocadaceae</taxon>
        <taxon>Seiridium</taxon>
    </lineage>
</organism>
<dbReference type="InterPro" id="IPR006093">
    <property type="entry name" value="Oxy_OxRdtase_FAD_BS"/>
</dbReference>
<keyword evidence="4" id="KW-0560">Oxidoreductase</keyword>
<feature type="chain" id="PRO_5046420700" evidence="5">
    <location>
        <begin position="23"/>
        <end position="488"/>
    </location>
</feature>
<comment type="caution">
    <text evidence="7">The sequence shown here is derived from an EMBL/GenBank/DDBJ whole genome shotgun (WGS) entry which is preliminary data.</text>
</comment>
<feature type="signal peptide" evidence="5">
    <location>
        <begin position="1"/>
        <end position="22"/>
    </location>
</feature>
<dbReference type="PROSITE" id="PS51387">
    <property type="entry name" value="FAD_PCMH"/>
    <property type="match status" value="1"/>
</dbReference>
<keyword evidence="3" id="KW-0274">FAD</keyword>
<dbReference type="InterPro" id="IPR016166">
    <property type="entry name" value="FAD-bd_PCMH"/>
</dbReference>
<evidence type="ECO:0000313" key="7">
    <source>
        <dbReference type="EMBL" id="KAK9423444.1"/>
    </source>
</evidence>
<dbReference type="PROSITE" id="PS00862">
    <property type="entry name" value="OX2_COVAL_FAD"/>
    <property type="match status" value="1"/>
</dbReference>
<name>A0ABR2V9D1_9PEZI</name>
<dbReference type="SUPFAM" id="SSF56176">
    <property type="entry name" value="FAD-binding/transporter-associated domain-like"/>
    <property type="match status" value="1"/>
</dbReference>
<evidence type="ECO:0000256" key="3">
    <source>
        <dbReference type="ARBA" id="ARBA00022827"/>
    </source>
</evidence>
<reference evidence="7 8" key="1">
    <citation type="journal article" date="2024" name="J. Plant Pathol.">
        <title>Sequence and assembly of the genome of Seiridium unicorne, isolate CBS 538.82, causal agent of cypress canker disease.</title>
        <authorList>
            <person name="Scali E."/>
            <person name="Rocca G.D."/>
            <person name="Danti R."/>
            <person name="Garbelotto M."/>
            <person name="Barberini S."/>
            <person name="Baroncelli R."/>
            <person name="Emiliani G."/>
        </authorList>
    </citation>
    <scope>NUCLEOTIDE SEQUENCE [LARGE SCALE GENOMIC DNA]</scope>
    <source>
        <strain evidence="7 8">BM-138-508</strain>
    </source>
</reference>
<evidence type="ECO:0000256" key="1">
    <source>
        <dbReference type="ARBA" id="ARBA00005466"/>
    </source>
</evidence>
<evidence type="ECO:0000259" key="6">
    <source>
        <dbReference type="PROSITE" id="PS51387"/>
    </source>
</evidence>
<comment type="similarity">
    <text evidence="1">Belongs to the oxygen-dependent FAD-linked oxidoreductase family.</text>
</comment>
<accession>A0ABR2V9D1</accession>
<keyword evidence="5" id="KW-0732">Signal</keyword>
<dbReference type="Pfam" id="PF01565">
    <property type="entry name" value="FAD_binding_4"/>
    <property type="match status" value="1"/>
</dbReference>
<evidence type="ECO:0000256" key="4">
    <source>
        <dbReference type="ARBA" id="ARBA00023002"/>
    </source>
</evidence>
<evidence type="ECO:0000256" key="5">
    <source>
        <dbReference type="SAM" id="SignalP"/>
    </source>
</evidence>
<proteinExistence type="inferred from homology"/>
<gene>
    <name evidence="7" type="ORF">SUNI508_14024</name>
</gene>
<evidence type="ECO:0000256" key="2">
    <source>
        <dbReference type="ARBA" id="ARBA00022630"/>
    </source>
</evidence>
<dbReference type="InterPro" id="IPR006094">
    <property type="entry name" value="Oxid_FAD_bind_N"/>
</dbReference>
<dbReference type="Proteomes" id="UP001408356">
    <property type="component" value="Unassembled WGS sequence"/>
</dbReference>
<dbReference type="InterPro" id="IPR050416">
    <property type="entry name" value="FAD-linked_Oxidoreductase"/>
</dbReference>